<evidence type="ECO:0000256" key="1">
    <source>
        <dbReference type="ARBA" id="ARBA00004429"/>
    </source>
</evidence>
<feature type="domain" description="ABC transmembrane type-1" evidence="10">
    <location>
        <begin position="18"/>
        <end position="207"/>
    </location>
</feature>
<protein>
    <submittedName>
        <fullName evidence="11">Glutamine ABC transporter permease protein</fullName>
    </submittedName>
</protein>
<dbReference type="AlphaFoldDB" id="A0A2X3DHQ4"/>
<dbReference type="GO" id="GO:0006865">
    <property type="term" value="P:amino acid transport"/>
    <property type="evidence" value="ECO:0007669"/>
    <property type="project" value="UniProtKB-KW"/>
</dbReference>
<keyword evidence="7 9" id="KW-1133">Transmembrane helix</keyword>
<evidence type="ECO:0000313" key="11">
    <source>
        <dbReference type="EMBL" id="SQB98949.1"/>
    </source>
</evidence>
<evidence type="ECO:0000259" key="10">
    <source>
        <dbReference type="PROSITE" id="PS50928"/>
    </source>
</evidence>
<dbReference type="PROSITE" id="PS50928">
    <property type="entry name" value="ABC_TM1"/>
    <property type="match status" value="1"/>
</dbReference>
<gene>
    <name evidence="11" type="primary">glnP</name>
    <name evidence="11" type="ORF">NCTC13102_01420</name>
</gene>
<dbReference type="GO" id="GO:0043190">
    <property type="term" value="C:ATP-binding cassette (ABC) transporter complex"/>
    <property type="evidence" value="ECO:0007669"/>
    <property type="project" value="InterPro"/>
</dbReference>
<feature type="transmembrane region" description="Helical" evidence="9">
    <location>
        <begin position="162"/>
        <end position="182"/>
    </location>
</feature>
<evidence type="ECO:0000256" key="8">
    <source>
        <dbReference type="ARBA" id="ARBA00023136"/>
    </source>
</evidence>
<dbReference type="EMBL" id="UAWL01000006">
    <property type="protein sequence ID" value="SQB98949.1"/>
    <property type="molecule type" value="Genomic_DNA"/>
</dbReference>
<feature type="transmembrane region" description="Helical" evidence="9">
    <location>
        <begin position="90"/>
        <end position="110"/>
    </location>
</feature>
<dbReference type="Gene3D" id="1.10.3720.10">
    <property type="entry name" value="MetI-like"/>
    <property type="match status" value="1"/>
</dbReference>
<keyword evidence="8 9" id="KW-0472">Membrane</keyword>
<dbReference type="InterPro" id="IPR000515">
    <property type="entry name" value="MetI-like"/>
</dbReference>
<dbReference type="Pfam" id="PF00528">
    <property type="entry name" value="BPD_transp_1"/>
    <property type="match status" value="1"/>
</dbReference>
<dbReference type="SUPFAM" id="SSF161098">
    <property type="entry name" value="MetI-like"/>
    <property type="match status" value="1"/>
</dbReference>
<sequence length="218" mass="24248">MLDWNFIIEHIFFFKDAIILTFKISFFGIVLALIIGFVCALLISFKKIFFLSKIIEFYVEFARNTPLLIQLFFLYFALPKIGIKISPESCAIIGLAFLGGGYMCESFRLGLQSVGKAQIESALSIGLNPIGLIVYVVIPQALSVALPSIGANVIFLVKETSVVGILALADVLYVSKDIINVYGKTYEALFMLLLAYLVILLPLSILFSVLEKNMRKKL</sequence>
<evidence type="ECO:0000256" key="9">
    <source>
        <dbReference type="RuleBase" id="RU363032"/>
    </source>
</evidence>
<comment type="subcellular location">
    <subcellularLocation>
        <location evidence="1">Cell inner membrane</location>
        <topology evidence="1">Multi-pass membrane protein</topology>
    </subcellularLocation>
    <subcellularLocation>
        <location evidence="9">Cell membrane</location>
        <topology evidence="9">Multi-pass membrane protein</topology>
    </subcellularLocation>
</comment>
<evidence type="ECO:0000256" key="4">
    <source>
        <dbReference type="ARBA" id="ARBA00022475"/>
    </source>
</evidence>
<evidence type="ECO:0000256" key="6">
    <source>
        <dbReference type="ARBA" id="ARBA00022970"/>
    </source>
</evidence>
<evidence type="ECO:0000256" key="3">
    <source>
        <dbReference type="ARBA" id="ARBA00022448"/>
    </source>
</evidence>
<reference evidence="11 12" key="1">
    <citation type="submission" date="2018-06" db="EMBL/GenBank/DDBJ databases">
        <authorList>
            <consortium name="Pathogen Informatics"/>
            <person name="Doyle S."/>
        </authorList>
    </citation>
    <scope>NUCLEOTIDE SEQUENCE [LARGE SCALE GENOMIC DNA]</scope>
    <source>
        <strain evidence="11 12">NCTC13102</strain>
    </source>
</reference>
<dbReference type="PANTHER" id="PTHR30614">
    <property type="entry name" value="MEMBRANE COMPONENT OF AMINO ACID ABC TRANSPORTER"/>
    <property type="match status" value="1"/>
</dbReference>
<feature type="transmembrane region" description="Helical" evidence="9">
    <location>
        <begin position="57"/>
        <end position="78"/>
    </location>
</feature>
<comment type="similarity">
    <text evidence="2">Belongs to the binding-protein-dependent transport system permease family. HisMQ subfamily.</text>
</comment>
<accession>A0A2X3DHQ4</accession>
<dbReference type="InterPro" id="IPR010065">
    <property type="entry name" value="AA_ABC_transptr_permease_3TM"/>
</dbReference>
<proteinExistence type="inferred from homology"/>
<dbReference type="InterPro" id="IPR035906">
    <property type="entry name" value="MetI-like_sf"/>
</dbReference>
<dbReference type="PANTHER" id="PTHR30614:SF37">
    <property type="entry name" value="AMINO-ACID ABC TRANSPORTER PERMEASE PROTEIN YHDX-RELATED"/>
    <property type="match status" value="1"/>
</dbReference>
<evidence type="ECO:0000256" key="7">
    <source>
        <dbReference type="ARBA" id="ARBA00022989"/>
    </source>
</evidence>
<keyword evidence="6" id="KW-0029">Amino-acid transport</keyword>
<feature type="transmembrane region" description="Helical" evidence="9">
    <location>
        <begin position="188"/>
        <end position="210"/>
    </location>
</feature>
<dbReference type="Proteomes" id="UP000250166">
    <property type="component" value="Unassembled WGS sequence"/>
</dbReference>
<name>A0A2X3DHQ4_9HELI</name>
<evidence type="ECO:0000256" key="5">
    <source>
        <dbReference type="ARBA" id="ARBA00022692"/>
    </source>
</evidence>
<feature type="transmembrane region" description="Helical" evidence="9">
    <location>
        <begin position="130"/>
        <end position="155"/>
    </location>
</feature>
<organism evidence="11 12">
    <name type="scientific">Helicobacter fennelliae</name>
    <dbReference type="NCBI Taxonomy" id="215"/>
    <lineage>
        <taxon>Bacteria</taxon>
        <taxon>Pseudomonadati</taxon>
        <taxon>Campylobacterota</taxon>
        <taxon>Epsilonproteobacteria</taxon>
        <taxon>Campylobacterales</taxon>
        <taxon>Helicobacteraceae</taxon>
        <taxon>Helicobacter</taxon>
    </lineage>
</organism>
<dbReference type="NCBIfam" id="TIGR01726">
    <property type="entry name" value="HEQRo_perm_3TM"/>
    <property type="match status" value="1"/>
</dbReference>
<keyword evidence="4" id="KW-1003">Cell membrane</keyword>
<dbReference type="CDD" id="cd06261">
    <property type="entry name" value="TM_PBP2"/>
    <property type="match status" value="1"/>
</dbReference>
<keyword evidence="3 9" id="KW-0813">Transport</keyword>
<dbReference type="RefSeq" id="WP_023948343.1">
    <property type="nucleotide sequence ID" value="NZ_JAERIV010000011.1"/>
</dbReference>
<dbReference type="InterPro" id="IPR043429">
    <property type="entry name" value="ArtM/GltK/GlnP/TcyL/YhdX-like"/>
</dbReference>
<evidence type="ECO:0000313" key="12">
    <source>
        <dbReference type="Proteomes" id="UP000250166"/>
    </source>
</evidence>
<keyword evidence="5 9" id="KW-0812">Transmembrane</keyword>
<dbReference type="GO" id="GO:0022857">
    <property type="term" value="F:transmembrane transporter activity"/>
    <property type="evidence" value="ECO:0007669"/>
    <property type="project" value="InterPro"/>
</dbReference>
<evidence type="ECO:0000256" key="2">
    <source>
        <dbReference type="ARBA" id="ARBA00010072"/>
    </source>
</evidence>
<feature type="transmembrane region" description="Helical" evidence="9">
    <location>
        <begin position="20"/>
        <end position="45"/>
    </location>
</feature>